<dbReference type="AlphaFoldDB" id="A0A9N8VXL4"/>
<dbReference type="SUPFAM" id="SSF57701">
    <property type="entry name" value="Zn2/Cys6 DNA-binding domain"/>
    <property type="match status" value="1"/>
</dbReference>
<accession>A0A9N8VXL4</accession>
<sequence>MNHSGLSRSPYSKSACTLCWASKRKCNYDPLLLSCERCRERGIECVLKSKRKPGPKTPTSRIPSEFENFSTTPQLSDGISFNSELSNEKQRFCTGCRTQEKRCIYHGVPGEFRCEECKKGDNECLFQCIKCCKKRDLFSSCTDCKETKEDPPHSITIDTDTQKLYLQHSNCNHKIEITPTLINAMIKSHKEVGRVTGDNSDNAMLKSYEVDQGNSDNARSQITDDDSNNTTFENAMSNEYLMQLSLPPDWNSFQEIHFPTDS</sequence>
<dbReference type="SMART" id="SM00066">
    <property type="entry name" value="GAL4"/>
    <property type="match status" value="1"/>
</dbReference>
<keyword evidence="3" id="KW-1185">Reference proteome</keyword>
<organism evidence="2 3">
    <name type="scientific">Acaulospora morrowiae</name>
    <dbReference type="NCBI Taxonomy" id="94023"/>
    <lineage>
        <taxon>Eukaryota</taxon>
        <taxon>Fungi</taxon>
        <taxon>Fungi incertae sedis</taxon>
        <taxon>Mucoromycota</taxon>
        <taxon>Glomeromycotina</taxon>
        <taxon>Glomeromycetes</taxon>
        <taxon>Diversisporales</taxon>
        <taxon>Acaulosporaceae</taxon>
        <taxon>Acaulospora</taxon>
    </lineage>
</organism>
<evidence type="ECO:0000313" key="2">
    <source>
        <dbReference type="EMBL" id="CAG8463825.1"/>
    </source>
</evidence>
<dbReference type="PROSITE" id="PS00463">
    <property type="entry name" value="ZN2_CY6_FUNGAL_1"/>
    <property type="match status" value="1"/>
</dbReference>
<dbReference type="GO" id="GO:0008270">
    <property type="term" value="F:zinc ion binding"/>
    <property type="evidence" value="ECO:0007669"/>
    <property type="project" value="InterPro"/>
</dbReference>
<dbReference type="GO" id="GO:0000981">
    <property type="term" value="F:DNA-binding transcription factor activity, RNA polymerase II-specific"/>
    <property type="evidence" value="ECO:0007669"/>
    <property type="project" value="InterPro"/>
</dbReference>
<reference evidence="2" key="1">
    <citation type="submission" date="2021-06" db="EMBL/GenBank/DDBJ databases">
        <authorList>
            <person name="Kallberg Y."/>
            <person name="Tangrot J."/>
            <person name="Rosling A."/>
        </authorList>
    </citation>
    <scope>NUCLEOTIDE SEQUENCE</scope>
    <source>
        <strain evidence="2">CL551</strain>
    </source>
</reference>
<proteinExistence type="predicted"/>
<dbReference type="Gene3D" id="4.10.240.10">
    <property type="entry name" value="Zn(2)-C6 fungal-type DNA-binding domain"/>
    <property type="match status" value="1"/>
</dbReference>
<comment type="caution">
    <text evidence="2">The sequence shown here is derived from an EMBL/GenBank/DDBJ whole genome shotgun (WGS) entry which is preliminary data.</text>
</comment>
<feature type="domain" description="Zn(2)-C6 fungal-type" evidence="1">
    <location>
        <begin position="15"/>
        <end position="45"/>
    </location>
</feature>
<dbReference type="OrthoDB" id="2384352at2759"/>
<dbReference type="EMBL" id="CAJVPV010000578">
    <property type="protein sequence ID" value="CAG8463825.1"/>
    <property type="molecule type" value="Genomic_DNA"/>
</dbReference>
<evidence type="ECO:0000259" key="1">
    <source>
        <dbReference type="PROSITE" id="PS00463"/>
    </source>
</evidence>
<gene>
    <name evidence="2" type="ORF">AMORRO_LOCUS1530</name>
</gene>
<name>A0A9N8VXL4_9GLOM</name>
<dbReference type="InterPro" id="IPR001138">
    <property type="entry name" value="Zn2Cys6_DnaBD"/>
</dbReference>
<evidence type="ECO:0000313" key="3">
    <source>
        <dbReference type="Proteomes" id="UP000789342"/>
    </source>
</evidence>
<dbReference type="InterPro" id="IPR036864">
    <property type="entry name" value="Zn2-C6_fun-type_DNA-bd_sf"/>
</dbReference>
<protein>
    <submittedName>
        <fullName evidence="2">14733_t:CDS:1</fullName>
    </submittedName>
</protein>
<dbReference type="Proteomes" id="UP000789342">
    <property type="component" value="Unassembled WGS sequence"/>
</dbReference>